<dbReference type="InterPro" id="IPR050180">
    <property type="entry name" value="RNR_Ribonuclease"/>
</dbReference>
<evidence type="ECO:0000313" key="3">
    <source>
        <dbReference type="EMBL" id="PLW28913.1"/>
    </source>
</evidence>
<dbReference type="SMART" id="SM00955">
    <property type="entry name" value="RNB"/>
    <property type="match status" value="1"/>
</dbReference>
<proteinExistence type="predicted"/>
<sequence>MMQFGVLEIIMHRIKEPVHWQRQWYLILLAHMREESDVVRRAIKMGIKAILSELLTDKVPDGCSVFKNPKQAVIEDQFPPTPGRTDESAPKPSDSTPEAARSQACHQIFKEQLGGPHGWQCAQFSTCKLSTEQATTGTAFQQQDHQSPRLSVTIELLESQAVCLPSFDLFCGGTHPSLNLTSWSPIHIKAVLVNFAKLLNDTTSSTITQAMAGKVIYSLVDLVGPNSLETHEAIRLSRWLMESFVRNIEALADFWAYQIKHQADTQEKLSSLNHAKYKAVEGQGKGKEVNAPNLSDAQSKPCTEIGRLAQPDGNLEEVKDILIERGKLLGGISAVLEPPPNQFKDHAFGRRVIVGYSTSEEFSENVVKCLPPPPWTIPERAYEVRRDFRNQIVFTIDGATARDLDDALHIPKNDDGTYEVGVYLADVAHFVKPGTALDRKALKQATTVYLVQRSIPMLPPSLSEQFCSLSPGQDKLTFSAIFKMTPQGRVIDTWFGKSIICSSAKLTYDSVQQVITDDAMTSNLKIEKVLSADDKICLDVKLDEEGLPDDCSVVLGDEAKQLMQEFMLLANTAVAKNNAAGLPKWGMLRRHEAPIERRLEGFAKRAAQMGFEVDTSSAGALMKSIKSMGQAGI</sequence>
<reference evidence="3 4" key="1">
    <citation type="submission" date="2017-11" db="EMBL/GenBank/DDBJ databases">
        <title>De novo assembly and phasing of dikaryotic genomes from two isolates of Puccinia coronata f. sp. avenae, the causal agent of oat crown rust.</title>
        <authorList>
            <person name="Miller M.E."/>
            <person name="Zhang Y."/>
            <person name="Omidvar V."/>
            <person name="Sperschneider J."/>
            <person name="Schwessinger B."/>
            <person name="Raley C."/>
            <person name="Palmer J.M."/>
            <person name="Garnica D."/>
            <person name="Upadhyaya N."/>
            <person name="Rathjen J."/>
            <person name="Taylor J.M."/>
            <person name="Park R.F."/>
            <person name="Dodds P.N."/>
            <person name="Hirsch C.D."/>
            <person name="Kianian S.F."/>
            <person name="Figueroa M."/>
        </authorList>
    </citation>
    <scope>NUCLEOTIDE SEQUENCE [LARGE SCALE GENOMIC DNA]</scope>
    <source>
        <strain evidence="3">12SD80</strain>
    </source>
</reference>
<dbReference type="PANTHER" id="PTHR23355:SF9">
    <property type="entry name" value="DIS3-LIKE EXONUCLEASE 2"/>
    <property type="match status" value="1"/>
</dbReference>
<evidence type="ECO:0000313" key="4">
    <source>
        <dbReference type="Proteomes" id="UP000235392"/>
    </source>
</evidence>
<dbReference type="AlphaFoldDB" id="A0A2N5TTS4"/>
<dbReference type="Proteomes" id="UP000235392">
    <property type="component" value="Unassembled WGS sequence"/>
</dbReference>
<dbReference type="SUPFAM" id="SSF50249">
    <property type="entry name" value="Nucleic acid-binding proteins"/>
    <property type="match status" value="1"/>
</dbReference>
<accession>A0A2N5TTS4</accession>
<dbReference type="GO" id="GO:0000932">
    <property type="term" value="C:P-body"/>
    <property type="evidence" value="ECO:0007669"/>
    <property type="project" value="TreeGrafter"/>
</dbReference>
<feature type="domain" description="RNB" evidence="2">
    <location>
        <begin position="385"/>
        <end position="633"/>
    </location>
</feature>
<feature type="region of interest" description="Disordered" evidence="1">
    <location>
        <begin position="74"/>
        <end position="101"/>
    </location>
</feature>
<protein>
    <recommendedName>
        <fullName evidence="2">RNB domain-containing protein</fullName>
    </recommendedName>
</protein>
<dbReference type="GO" id="GO:0003723">
    <property type="term" value="F:RNA binding"/>
    <property type="evidence" value="ECO:0007669"/>
    <property type="project" value="InterPro"/>
</dbReference>
<dbReference type="GO" id="GO:0006402">
    <property type="term" value="P:mRNA catabolic process"/>
    <property type="evidence" value="ECO:0007669"/>
    <property type="project" value="TreeGrafter"/>
</dbReference>
<comment type="caution">
    <text evidence="3">The sequence shown here is derived from an EMBL/GenBank/DDBJ whole genome shotgun (WGS) entry which is preliminary data.</text>
</comment>
<gene>
    <name evidence="3" type="ORF">PCASD_19632</name>
</gene>
<dbReference type="GO" id="GO:0000175">
    <property type="term" value="F:3'-5'-RNA exonuclease activity"/>
    <property type="evidence" value="ECO:0007669"/>
    <property type="project" value="TreeGrafter"/>
</dbReference>
<dbReference type="InterPro" id="IPR012340">
    <property type="entry name" value="NA-bd_OB-fold"/>
</dbReference>
<dbReference type="PANTHER" id="PTHR23355">
    <property type="entry name" value="RIBONUCLEASE"/>
    <property type="match status" value="1"/>
</dbReference>
<evidence type="ECO:0000259" key="2">
    <source>
        <dbReference type="SMART" id="SM00955"/>
    </source>
</evidence>
<name>A0A2N5TTS4_9BASI</name>
<organism evidence="3 4">
    <name type="scientific">Puccinia coronata f. sp. avenae</name>
    <dbReference type="NCBI Taxonomy" id="200324"/>
    <lineage>
        <taxon>Eukaryota</taxon>
        <taxon>Fungi</taxon>
        <taxon>Dikarya</taxon>
        <taxon>Basidiomycota</taxon>
        <taxon>Pucciniomycotina</taxon>
        <taxon>Pucciniomycetes</taxon>
        <taxon>Pucciniales</taxon>
        <taxon>Pucciniaceae</taxon>
        <taxon>Puccinia</taxon>
    </lineage>
</organism>
<dbReference type="EMBL" id="PGCI01000348">
    <property type="protein sequence ID" value="PLW28913.1"/>
    <property type="molecule type" value="Genomic_DNA"/>
</dbReference>
<evidence type="ECO:0000256" key="1">
    <source>
        <dbReference type="SAM" id="MobiDB-lite"/>
    </source>
</evidence>
<dbReference type="InterPro" id="IPR001900">
    <property type="entry name" value="RNase_II/R"/>
</dbReference>
<dbReference type="Pfam" id="PF00773">
    <property type="entry name" value="RNB"/>
    <property type="match status" value="1"/>
</dbReference>